<dbReference type="EMBL" id="VJMH01006963">
    <property type="protein sequence ID" value="KAF0686984.1"/>
    <property type="molecule type" value="Genomic_DNA"/>
</dbReference>
<dbReference type="EMBL" id="CAADRA010006989">
    <property type="protein sequence ID" value="VFT97909.1"/>
    <property type="molecule type" value="Genomic_DNA"/>
</dbReference>
<accession>A0A485LGZ5</accession>
<protein>
    <submittedName>
        <fullName evidence="2">Aste57867_21237 protein</fullName>
    </submittedName>
</protein>
<sequence>MPATSIVDSAAWYDNESALVQAIARSVAGYKGKLAEHCHVIPRGMVKYGIEHDTLANLEPDESDYPVQVDSMCGFVTRISDDVFRARVHQLCQVVIEGSGGEDAVYLLEPTFYHMEVVVEDGAGARFVFDVLLNLCSNDGGKNPAACVWDHNTSHLIAYWPGSYLAYDITWLDKELADRFVPHPTTVIPVDTVYDADDDAITPFASLCTKCPITCSLSDGKNQLELMLTTVINLAIDERYFPQVVPEAVLQKARAVYFKSVYGQDGFATQLVSEYLDFDLYLDDEAEKY</sequence>
<organism evidence="2 3">
    <name type="scientific">Aphanomyces stellatus</name>
    <dbReference type="NCBI Taxonomy" id="120398"/>
    <lineage>
        <taxon>Eukaryota</taxon>
        <taxon>Sar</taxon>
        <taxon>Stramenopiles</taxon>
        <taxon>Oomycota</taxon>
        <taxon>Saprolegniomycetes</taxon>
        <taxon>Saprolegniales</taxon>
        <taxon>Verrucalvaceae</taxon>
        <taxon>Aphanomyces</taxon>
    </lineage>
</organism>
<proteinExistence type="predicted"/>
<name>A0A485LGZ5_9STRA</name>
<reference evidence="1" key="2">
    <citation type="submission" date="2019-06" db="EMBL/GenBank/DDBJ databases">
        <title>Genomics analysis of Aphanomyces spp. identifies a new class of oomycete effector associated with host adaptation.</title>
        <authorList>
            <person name="Gaulin E."/>
        </authorList>
    </citation>
    <scope>NUCLEOTIDE SEQUENCE</scope>
    <source>
        <strain evidence="1">CBS 578.67</strain>
    </source>
</reference>
<reference evidence="2 3" key="1">
    <citation type="submission" date="2019-03" db="EMBL/GenBank/DDBJ databases">
        <authorList>
            <person name="Gaulin E."/>
            <person name="Dumas B."/>
        </authorList>
    </citation>
    <scope>NUCLEOTIDE SEQUENCE [LARGE SCALE GENOMIC DNA]</scope>
    <source>
        <strain evidence="2">CBS 568.67</strain>
    </source>
</reference>
<dbReference type="AlphaFoldDB" id="A0A485LGZ5"/>
<keyword evidence="3" id="KW-1185">Reference proteome</keyword>
<dbReference type="Proteomes" id="UP000332933">
    <property type="component" value="Unassembled WGS sequence"/>
</dbReference>
<gene>
    <name evidence="2" type="primary">Aste57867_21237</name>
    <name evidence="1" type="ORF">As57867_021169</name>
    <name evidence="2" type="ORF">ASTE57867_21237</name>
</gene>
<evidence type="ECO:0000313" key="1">
    <source>
        <dbReference type="EMBL" id="KAF0686984.1"/>
    </source>
</evidence>
<evidence type="ECO:0000313" key="3">
    <source>
        <dbReference type="Proteomes" id="UP000332933"/>
    </source>
</evidence>
<evidence type="ECO:0000313" key="2">
    <source>
        <dbReference type="EMBL" id="VFT97909.1"/>
    </source>
</evidence>